<accession>A0ABS0H9Z9</accession>
<dbReference type="EMBL" id="JADPUN010000422">
    <property type="protein sequence ID" value="MBF9135305.1"/>
    <property type="molecule type" value="Genomic_DNA"/>
</dbReference>
<name>A0ABS0H9Z9_9ACTN</name>
<proteinExistence type="predicted"/>
<protein>
    <submittedName>
        <fullName evidence="1">Uncharacterized protein</fullName>
    </submittedName>
</protein>
<dbReference type="RefSeq" id="WP_196206761.1">
    <property type="nucleotide sequence ID" value="NZ_JADPUN010000422.1"/>
</dbReference>
<keyword evidence="2" id="KW-1185">Reference proteome</keyword>
<organism evidence="1 2">
    <name type="scientific">Plantactinospora alkalitolerans</name>
    <dbReference type="NCBI Taxonomy" id="2789879"/>
    <lineage>
        <taxon>Bacteria</taxon>
        <taxon>Bacillati</taxon>
        <taxon>Actinomycetota</taxon>
        <taxon>Actinomycetes</taxon>
        <taxon>Micromonosporales</taxon>
        <taxon>Micromonosporaceae</taxon>
        <taxon>Plantactinospora</taxon>
    </lineage>
</organism>
<dbReference type="Proteomes" id="UP000638560">
    <property type="component" value="Unassembled WGS sequence"/>
</dbReference>
<comment type="caution">
    <text evidence="1">The sequence shown here is derived from an EMBL/GenBank/DDBJ whole genome shotgun (WGS) entry which is preliminary data.</text>
</comment>
<reference evidence="1 2" key="1">
    <citation type="submission" date="2020-11" db="EMBL/GenBank/DDBJ databases">
        <title>A novel isolate from a Black sea contaminated sediment with potential to produce alkanes: Plantactinospora alkalitolerans sp. nov.</title>
        <authorList>
            <person name="Carro L."/>
            <person name="Veyisoglu A."/>
            <person name="Guven K."/>
            <person name="Schumann P."/>
            <person name="Klenk H.-P."/>
            <person name="Sahin N."/>
        </authorList>
    </citation>
    <scope>NUCLEOTIDE SEQUENCE [LARGE SCALE GENOMIC DNA]</scope>
    <source>
        <strain evidence="1 2">S1510</strain>
    </source>
</reference>
<evidence type="ECO:0000313" key="1">
    <source>
        <dbReference type="EMBL" id="MBF9135305.1"/>
    </source>
</evidence>
<gene>
    <name evidence="1" type="ORF">I0C86_41380</name>
</gene>
<evidence type="ECO:0000313" key="2">
    <source>
        <dbReference type="Proteomes" id="UP000638560"/>
    </source>
</evidence>
<sequence>MLEIGSGQPEELTPDEVAALWADDGPILGATPGVRWVELDGSADGVAITDIPEPPLTVVDVMEVDGQCVVVASTPSGLLIGFDAARRG</sequence>